<evidence type="ECO:0000256" key="1">
    <source>
        <dbReference type="SAM" id="SignalP"/>
    </source>
</evidence>
<gene>
    <name evidence="3" type="ORF">Q0590_32460</name>
</gene>
<protein>
    <submittedName>
        <fullName evidence="3">Head GIN domain-containing protein</fullName>
    </submittedName>
</protein>
<dbReference type="Gene3D" id="2.160.20.120">
    <property type="match status" value="1"/>
</dbReference>
<dbReference type="Proteomes" id="UP001168528">
    <property type="component" value="Unassembled WGS sequence"/>
</dbReference>
<evidence type="ECO:0000313" key="4">
    <source>
        <dbReference type="Proteomes" id="UP001168528"/>
    </source>
</evidence>
<accession>A0ABT8RJR2</accession>
<keyword evidence="1" id="KW-0732">Signal</keyword>
<proteinExistence type="predicted"/>
<evidence type="ECO:0000259" key="2">
    <source>
        <dbReference type="Pfam" id="PF10988"/>
    </source>
</evidence>
<dbReference type="InterPro" id="IPR021255">
    <property type="entry name" value="DUF2807"/>
</dbReference>
<name>A0ABT8RJR2_9BACT</name>
<dbReference type="Pfam" id="PF10988">
    <property type="entry name" value="DUF2807"/>
    <property type="match status" value="1"/>
</dbReference>
<sequence length="254" mass="27172">MKPLKHTLLVSIIFSSLAQFPAAAEVSPQERMPFYGQPVAAMQDTYTKNFELKDFDRLKIGSIFKIHVRPGQAFAVNVSGDREYVDEVLAEVKGGELEITFKEGKTRLRLKNAVTVEVTLPYLRAVNFSGTTNSTIHPGFTTSNFVAYISGTANSEITMESQEMYLDVSGAANLKINGKSDKLKVNTDGTSGLDAFNLAVAEATVDVSGTSGAKINASGSIKANASGAASIKYKGAAKVASMNTTRLSTVKKVD</sequence>
<feature type="domain" description="Putative auto-transporter adhesin head GIN" evidence="2">
    <location>
        <begin position="54"/>
        <end position="236"/>
    </location>
</feature>
<feature type="signal peptide" evidence="1">
    <location>
        <begin position="1"/>
        <end position="24"/>
    </location>
</feature>
<evidence type="ECO:0000313" key="3">
    <source>
        <dbReference type="EMBL" id="MDO1451032.1"/>
    </source>
</evidence>
<comment type="caution">
    <text evidence="3">The sequence shown here is derived from an EMBL/GenBank/DDBJ whole genome shotgun (WGS) entry which is preliminary data.</text>
</comment>
<dbReference type="EMBL" id="JAUKPO010000041">
    <property type="protein sequence ID" value="MDO1451032.1"/>
    <property type="molecule type" value="Genomic_DNA"/>
</dbReference>
<reference evidence="3" key="1">
    <citation type="submission" date="2023-07" db="EMBL/GenBank/DDBJ databases">
        <title>The genome sequence of Rhodocytophaga aerolata KACC 12507.</title>
        <authorList>
            <person name="Zhang X."/>
        </authorList>
    </citation>
    <scope>NUCLEOTIDE SEQUENCE</scope>
    <source>
        <strain evidence="3">KACC 12507</strain>
    </source>
</reference>
<feature type="chain" id="PRO_5045841789" evidence="1">
    <location>
        <begin position="25"/>
        <end position="254"/>
    </location>
</feature>
<dbReference type="RefSeq" id="WP_302041832.1">
    <property type="nucleotide sequence ID" value="NZ_JAUKPO010000041.1"/>
</dbReference>
<organism evidence="3 4">
    <name type="scientific">Rhodocytophaga aerolata</name>
    <dbReference type="NCBI Taxonomy" id="455078"/>
    <lineage>
        <taxon>Bacteria</taxon>
        <taxon>Pseudomonadati</taxon>
        <taxon>Bacteroidota</taxon>
        <taxon>Cytophagia</taxon>
        <taxon>Cytophagales</taxon>
        <taxon>Rhodocytophagaceae</taxon>
        <taxon>Rhodocytophaga</taxon>
    </lineage>
</organism>
<keyword evidence="4" id="KW-1185">Reference proteome</keyword>